<accession>A0A2P2D9J6</accession>
<dbReference type="OrthoDB" id="9805604at2"/>
<keyword evidence="2" id="KW-1185">Reference proteome</keyword>
<organism evidence="1 2">
    <name type="scientific">Leptospira ellinghausenii</name>
    <dbReference type="NCBI Taxonomy" id="1917822"/>
    <lineage>
        <taxon>Bacteria</taxon>
        <taxon>Pseudomonadati</taxon>
        <taxon>Spirochaetota</taxon>
        <taxon>Spirochaetia</taxon>
        <taxon>Leptospirales</taxon>
        <taxon>Leptospiraceae</taxon>
        <taxon>Leptospira</taxon>
    </lineage>
</organism>
<dbReference type="EMBL" id="BFAZ01000003">
    <property type="protein sequence ID" value="GBF41321.1"/>
    <property type="molecule type" value="Genomic_DNA"/>
</dbReference>
<evidence type="ECO:0008006" key="3">
    <source>
        <dbReference type="Google" id="ProtNLM"/>
    </source>
</evidence>
<dbReference type="Gene3D" id="3.40.50.2000">
    <property type="entry name" value="Glycogen Phosphorylase B"/>
    <property type="match status" value="1"/>
</dbReference>
<dbReference type="SUPFAM" id="SSF53756">
    <property type="entry name" value="UDP-Glycosyltransferase/glycogen phosphorylase"/>
    <property type="match status" value="1"/>
</dbReference>
<dbReference type="RefSeq" id="WP_108958541.1">
    <property type="nucleotide sequence ID" value="NZ_BFAZ01000003.1"/>
</dbReference>
<evidence type="ECO:0000313" key="2">
    <source>
        <dbReference type="Proteomes" id="UP000245206"/>
    </source>
</evidence>
<name>A0A2P2D9J6_9LEPT</name>
<proteinExistence type="predicted"/>
<dbReference type="AlphaFoldDB" id="A0A2P2D9J6"/>
<dbReference type="Proteomes" id="UP000245206">
    <property type="component" value="Unassembled WGS sequence"/>
</dbReference>
<sequence length="307" mass="35428">MPTLIFTEALLTTGLGHLGRCTALAEKLLEEGESSIQMILHTDHTSSNWSFPCQVQFINWKDKNQLKNFLDEYRQITDLSELIFYVDSYLAELEIYNTLKDFCSELICIDDDCRLDYPTQSTILNPGYPGLYLEYNTKKYKILTGKDQVLLRKPFREKFEIPKKNNPPQKILVTLGGSDPHLFSEEILSLLVKNFPRIEKHLVVGPGFTNEMKLKELSNNNTFFYKNLSAIQMRDLMIQMDFAITAGGQTTYELDQCKVPMVMIKTAENQEGNIRGFVEFQKGQVVSEPKELVEMLKNNFFHSTYID</sequence>
<dbReference type="Gene3D" id="3.40.50.11190">
    <property type="match status" value="1"/>
</dbReference>
<evidence type="ECO:0000313" key="1">
    <source>
        <dbReference type="EMBL" id="GBF41321.1"/>
    </source>
</evidence>
<protein>
    <recommendedName>
        <fullName evidence="3">Glycosyltransferase</fullName>
    </recommendedName>
</protein>
<comment type="caution">
    <text evidence="1">The sequence shown here is derived from an EMBL/GenBank/DDBJ whole genome shotgun (WGS) entry which is preliminary data.</text>
</comment>
<reference evidence="2" key="1">
    <citation type="journal article" date="2019" name="Microbiol. Immunol.">
        <title>Molecular and phenotypic characterization of Leptospira johnsonii sp. nov., Leptospira ellinghausenii sp. nov. and Leptospira ryugenii sp. nov. isolated from soil and water in Japan.</title>
        <authorList>
            <person name="Masuzawa T."/>
            <person name="Saito M."/>
            <person name="Nakao R."/>
            <person name="Nikaido Y."/>
            <person name="Matsumoto M."/>
            <person name="Ogawa M."/>
            <person name="Yokoyama M."/>
            <person name="Hidaka Y."/>
            <person name="Tomita J."/>
            <person name="Sakakibara K."/>
            <person name="Suzuki K."/>
            <person name="Yasuda S."/>
            <person name="Sato H."/>
            <person name="Yamaguchi M."/>
            <person name="Yoshida S.I."/>
            <person name="Koizumi N."/>
            <person name="Kawamura Y."/>
        </authorList>
    </citation>
    <scope>NUCLEOTIDE SEQUENCE [LARGE SCALE GENOMIC DNA]</scope>
    <source>
        <strain evidence="2">E18</strain>
    </source>
</reference>
<gene>
    <name evidence="1" type="ORF">LPTSP2_05930</name>
</gene>